<reference evidence="2 3" key="1">
    <citation type="journal article" date="2019" name="Int. J. Syst. Evol. Microbiol.">
        <title>The Global Catalogue of Microorganisms (GCM) 10K type strain sequencing project: providing services to taxonomists for standard genome sequencing and annotation.</title>
        <authorList>
            <consortium name="The Broad Institute Genomics Platform"/>
            <consortium name="The Broad Institute Genome Sequencing Center for Infectious Disease"/>
            <person name="Wu L."/>
            <person name="Ma J."/>
        </authorList>
    </citation>
    <scope>NUCLEOTIDE SEQUENCE [LARGE SCALE GENOMIC DNA]</scope>
    <source>
        <strain evidence="2 3">JCM 9383</strain>
    </source>
</reference>
<keyword evidence="3" id="KW-1185">Reference proteome</keyword>
<feature type="signal peptide" evidence="1">
    <location>
        <begin position="1"/>
        <end position="25"/>
    </location>
</feature>
<dbReference type="RefSeq" id="WP_344680702.1">
    <property type="nucleotide sequence ID" value="NZ_BAAAUX010000014.1"/>
</dbReference>
<evidence type="ECO:0000313" key="2">
    <source>
        <dbReference type="EMBL" id="GAA2795864.1"/>
    </source>
</evidence>
<accession>A0ABN3VEP8</accession>
<evidence type="ECO:0000313" key="3">
    <source>
        <dbReference type="Proteomes" id="UP001500979"/>
    </source>
</evidence>
<feature type="chain" id="PRO_5046333466" description="Secreted protein" evidence="1">
    <location>
        <begin position="26"/>
        <end position="69"/>
    </location>
</feature>
<gene>
    <name evidence="2" type="ORF">GCM10010470_33690</name>
</gene>
<evidence type="ECO:0008006" key="4">
    <source>
        <dbReference type="Google" id="ProtNLM"/>
    </source>
</evidence>
<dbReference type="EMBL" id="BAAAUX010000014">
    <property type="protein sequence ID" value="GAA2795864.1"/>
    <property type="molecule type" value="Genomic_DNA"/>
</dbReference>
<comment type="caution">
    <text evidence="2">The sequence shown here is derived from an EMBL/GenBank/DDBJ whole genome shotgun (WGS) entry which is preliminary data.</text>
</comment>
<keyword evidence="1" id="KW-0732">Signal</keyword>
<organism evidence="2 3">
    <name type="scientific">Saccharopolyspora taberi</name>
    <dbReference type="NCBI Taxonomy" id="60895"/>
    <lineage>
        <taxon>Bacteria</taxon>
        <taxon>Bacillati</taxon>
        <taxon>Actinomycetota</taxon>
        <taxon>Actinomycetes</taxon>
        <taxon>Pseudonocardiales</taxon>
        <taxon>Pseudonocardiaceae</taxon>
        <taxon>Saccharopolyspora</taxon>
    </lineage>
</organism>
<evidence type="ECO:0000256" key="1">
    <source>
        <dbReference type="SAM" id="SignalP"/>
    </source>
</evidence>
<sequence>MMGRAVSAFALVGLALVGAAATAGAEGAADGSVPGLLCAERGGTVVPDGNGQWCVGGEFDGRPVSGVED</sequence>
<name>A0ABN3VEP8_9PSEU</name>
<dbReference type="Proteomes" id="UP001500979">
    <property type="component" value="Unassembled WGS sequence"/>
</dbReference>
<proteinExistence type="predicted"/>
<protein>
    <recommendedName>
        <fullName evidence="4">Secreted protein</fullName>
    </recommendedName>
</protein>